<feature type="compositionally biased region" description="Low complexity" evidence="1">
    <location>
        <begin position="9"/>
        <end position="21"/>
    </location>
</feature>
<name>A0A8H4QVB0_9AGAR</name>
<feature type="compositionally biased region" description="Low complexity" evidence="1">
    <location>
        <begin position="188"/>
        <end position="199"/>
    </location>
</feature>
<gene>
    <name evidence="2" type="ORF">D9613_006138</name>
</gene>
<feature type="region of interest" description="Disordered" evidence="1">
    <location>
        <begin position="1"/>
        <end position="26"/>
    </location>
</feature>
<feature type="region of interest" description="Disordered" evidence="1">
    <location>
        <begin position="265"/>
        <end position="286"/>
    </location>
</feature>
<protein>
    <submittedName>
        <fullName evidence="2">Uncharacterized protein</fullName>
    </submittedName>
</protein>
<dbReference type="AlphaFoldDB" id="A0A8H4QVB0"/>
<feature type="compositionally biased region" description="Basic and acidic residues" evidence="1">
    <location>
        <begin position="162"/>
        <end position="175"/>
    </location>
</feature>
<feature type="region of interest" description="Disordered" evidence="1">
    <location>
        <begin position="137"/>
        <end position="199"/>
    </location>
</feature>
<evidence type="ECO:0000313" key="2">
    <source>
        <dbReference type="EMBL" id="KAF4617320.1"/>
    </source>
</evidence>
<keyword evidence="3" id="KW-1185">Reference proteome</keyword>
<dbReference type="EMBL" id="JAACJL010000030">
    <property type="protein sequence ID" value="KAF4617320.1"/>
    <property type="molecule type" value="Genomic_DNA"/>
</dbReference>
<evidence type="ECO:0000256" key="1">
    <source>
        <dbReference type="SAM" id="MobiDB-lite"/>
    </source>
</evidence>
<sequence>MHNRKSNLPTTSPTTTTNNGTFKSRKKSKSIWLSDLSFSYFFSSNSHKRSRTSTLNPLPTLQPWLTPSSCAPSPIATVPFDSHDESYDHGRGHHHHHHTWNWGKQMPVGNEPHPGKQSMQATVSALHKSAFGGGGSTFADFGLRRRRSTGGGTASGRSGLFSKDKDGKEKKDKSRMSTSGQGGFHGISSSNAVSSSSPISLTGGISSANYADGLPAATNGNEESSSQPQFSTADRKILAQLKVNQQALDAQFKIKGFGHMVFGSAKSKGKKYHTHPKEEVPYPRSYDREVLDL</sequence>
<accession>A0A8H4QVB0</accession>
<reference evidence="2 3" key="1">
    <citation type="submission" date="2019-12" db="EMBL/GenBank/DDBJ databases">
        <authorList>
            <person name="Floudas D."/>
            <person name="Bentzer J."/>
            <person name="Ahren D."/>
            <person name="Johansson T."/>
            <person name="Persson P."/>
            <person name="Tunlid A."/>
        </authorList>
    </citation>
    <scope>NUCLEOTIDE SEQUENCE [LARGE SCALE GENOMIC DNA]</scope>
    <source>
        <strain evidence="2 3">CBS 102.39</strain>
    </source>
</reference>
<feature type="compositionally biased region" description="Basic and acidic residues" evidence="1">
    <location>
        <begin position="275"/>
        <end position="286"/>
    </location>
</feature>
<organism evidence="2 3">
    <name type="scientific">Agrocybe pediades</name>
    <dbReference type="NCBI Taxonomy" id="84607"/>
    <lineage>
        <taxon>Eukaryota</taxon>
        <taxon>Fungi</taxon>
        <taxon>Dikarya</taxon>
        <taxon>Basidiomycota</taxon>
        <taxon>Agaricomycotina</taxon>
        <taxon>Agaricomycetes</taxon>
        <taxon>Agaricomycetidae</taxon>
        <taxon>Agaricales</taxon>
        <taxon>Agaricineae</taxon>
        <taxon>Strophariaceae</taxon>
        <taxon>Agrocybe</taxon>
    </lineage>
</organism>
<dbReference type="Proteomes" id="UP000521872">
    <property type="component" value="Unassembled WGS sequence"/>
</dbReference>
<proteinExistence type="predicted"/>
<evidence type="ECO:0000313" key="3">
    <source>
        <dbReference type="Proteomes" id="UP000521872"/>
    </source>
</evidence>
<comment type="caution">
    <text evidence="2">The sequence shown here is derived from an EMBL/GenBank/DDBJ whole genome shotgun (WGS) entry which is preliminary data.</text>
</comment>